<dbReference type="EMBL" id="CAJVCH010158966">
    <property type="protein sequence ID" value="CAG7728129.1"/>
    <property type="molecule type" value="Genomic_DNA"/>
</dbReference>
<evidence type="ECO:0000256" key="1">
    <source>
        <dbReference type="ARBA" id="ARBA00010617"/>
    </source>
</evidence>
<dbReference type="Proteomes" id="UP000708208">
    <property type="component" value="Unassembled WGS sequence"/>
</dbReference>
<keyword evidence="5" id="KW-1185">Reference proteome</keyword>
<gene>
    <name evidence="4" type="ORF">AFUS01_LOCUS16934</name>
</gene>
<dbReference type="InterPro" id="IPR001128">
    <property type="entry name" value="Cyt_P450"/>
</dbReference>
<comment type="caution">
    <text evidence="4">The sequence shown here is derived from an EMBL/GenBank/DDBJ whole genome shotgun (WGS) entry which is preliminary data.</text>
</comment>
<comment type="similarity">
    <text evidence="1">Belongs to the cytochrome P450 family.</text>
</comment>
<sequence length="108" mass="12216">GTLVVSNLYSALMDDDFRGDPQNFRPSRFLDDKKNIINADRIINFATGKRNCIGEVIAESTIFAFVTQLVQKYPFLPATDGHVFNTDKIPGGVLSVHKYQIKVRKLRE</sequence>
<feature type="non-terminal residue" evidence="4">
    <location>
        <position position="1"/>
    </location>
</feature>
<dbReference type="OrthoDB" id="1103324at2759"/>
<proteinExistence type="inferred from homology"/>
<protein>
    <submittedName>
        <fullName evidence="4">Uncharacterized protein</fullName>
    </submittedName>
</protein>
<dbReference type="Pfam" id="PF00067">
    <property type="entry name" value="p450"/>
    <property type="match status" value="1"/>
</dbReference>
<evidence type="ECO:0000313" key="5">
    <source>
        <dbReference type="Proteomes" id="UP000708208"/>
    </source>
</evidence>
<evidence type="ECO:0000256" key="3">
    <source>
        <dbReference type="ARBA" id="ARBA00023004"/>
    </source>
</evidence>
<evidence type="ECO:0000256" key="2">
    <source>
        <dbReference type="ARBA" id="ARBA00022723"/>
    </source>
</evidence>
<dbReference type="PANTHER" id="PTHR24300:SF403">
    <property type="entry name" value="CYTOCHROME P450 306A1"/>
    <property type="match status" value="1"/>
</dbReference>
<dbReference type="GO" id="GO:0016712">
    <property type="term" value="F:oxidoreductase activity, acting on paired donors, with incorporation or reduction of molecular oxygen, reduced flavin or flavoprotein as one donor, and incorporation of one atom of oxygen"/>
    <property type="evidence" value="ECO:0007669"/>
    <property type="project" value="TreeGrafter"/>
</dbReference>
<dbReference type="InterPro" id="IPR050182">
    <property type="entry name" value="Cytochrome_P450_fam2"/>
</dbReference>
<name>A0A8J2JZE7_9HEXA</name>
<accession>A0A8J2JZE7</accession>
<evidence type="ECO:0000313" key="4">
    <source>
        <dbReference type="EMBL" id="CAG7728129.1"/>
    </source>
</evidence>
<dbReference type="AlphaFoldDB" id="A0A8J2JZE7"/>
<dbReference type="PANTHER" id="PTHR24300">
    <property type="entry name" value="CYTOCHROME P450 508A4-RELATED"/>
    <property type="match status" value="1"/>
</dbReference>
<dbReference type="GO" id="GO:0008395">
    <property type="term" value="F:steroid hydroxylase activity"/>
    <property type="evidence" value="ECO:0007669"/>
    <property type="project" value="TreeGrafter"/>
</dbReference>
<organism evidence="4 5">
    <name type="scientific">Allacma fusca</name>
    <dbReference type="NCBI Taxonomy" id="39272"/>
    <lineage>
        <taxon>Eukaryota</taxon>
        <taxon>Metazoa</taxon>
        <taxon>Ecdysozoa</taxon>
        <taxon>Arthropoda</taxon>
        <taxon>Hexapoda</taxon>
        <taxon>Collembola</taxon>
        <taxon>Symphypleona</taxon>
        <taxon>Sminthuridae</taxon>
        <taxon>Allacma</taxon>
    </lineage>
</organism>
<reference evidence="4" key="1">
    <citation type="submission" date="2021-06" db="EMBL/GenBank/DDBJ databases">
        <authorList>
            <person name="Hodson N. C."/>
            <person name="Mongue J. A."/>
            <person name="Jaron S. K."/>
        </authorList>
    </citation>
    <scope>NUCLEOTIDE SEQUENCE</scope>
</reference>
<dbReference type="GO" id="GO:0006082">
    <property type="term" value="P:organic acid metabolic process"/>
    <property type="evidence" value="ECO:0007669"/>
    <property type="project" value="TreeGrafter"/>
</dbReference>
<dbReference type="GO" id="GO:0005506">
    <property type="term" value="F:iron ion binding"/>
    <property type="evidence" value="ECO:0007669"/>
    <property type="project" value="InterPro"/>
</dbReference>
<keyword evidence="2" id="KW-0479">Metal-binding</keyword>
<dbReference type="GO" id="GO:0020037">
    <property type="term" value="F:heme binding"/>
    <property type="evidence" value="ECO:0007669"/>
    <property type="project" value="InterPro"/>
</dbReference>
<dbReference type="GO" id="GO:0006805">
    <property type="term" value="P:xenobiotic metabolic process"/>
    <property type="evidence" value="ECO:0007669"/>
    <property type="project" value="TreeGrafter"/>
</dbReference>
<keyword evidence="3" id="KW-0408">Iron</keyword>
<dbReference type="GO" id="GO:0005737">
    <property type="term" value="C:cytoplasm"/>
    <property type="evidence" value="ECO:0007669"/>
    <property type="project" value="TreeGrafter"/>
</dbReference>